<evidence type="ECO:0000313" key="2">
    <source>
        <dbReference type="Proteomes" id="UP000222106"/>
    </source>
</evidence>
<dbReference type="Pfam" id="PF02566">
    <property type="entry name" value="OsmC"/>
    <property type="match status" value="1"/>
</dbReference>
<evidence type="ECO:0000313" key="1">
    <source>
        <dbReference type="EMBL" id="PFG38163.1"/>
    </source>
</evidence>
<dbReference type="InterPro" id="IPR003718">
    <property type="entry name" value="OsmC/Ohr_fam"/>
</dbReference>
<organism evidence="1 2">
    <name type="scientific">Georgenia soli</name>
    <dbReference type="NCBI Taxonomy" id="638953"/>
    <lineage>
        <taxon>Bacteria</taxon>
        <taxon>Bacillati</taxon>
        <taxon>Actinomycetota</taxon>
        <taxon>Actinomycetes</taxon>
        <taxon>Micrococcales</taxon>
        <taxon>Bogoriellaceae</taxon>
        <taxon>Georgenia</taxon>
    </lineage>
</organism>
<dbReference type="Gene3D" id="3.30.300.20">
    <property type="match status" value="1"/>
</dbReference>
<dbReference type="AlphaFoldDB" id="A0A2A9EH39"/>
<dbReference type="PANTHER" id="PTHR42830:SF1">
    <property type="entry name" value="OSMOTICALLY INDUCIBLE FAMILY PROTEIN"/>
    <property type="match status" value="1"/>
</dbReference>
<dbReference type="GO" id="GO:0006979">
    <property type="term" value="P:response to oxidative stress"/>
    <property type="evidence" value="ECO:0007669"/>
    <property type="project" value="InterPro"/>
</dbReference>
<dbReference type="PANTHER" id="PTHR42830">
    <property type="entry name" value="OSMOTICALLY INDUCIBLE FAMILY PROTEIN"/>
    <property type="match status" value="1"/>
</dbReference>
<accession>A0A2A9EH39</accession>
<dbReference type="SUPFAM" id="SSF82784">
    <property type="entry name" value="OsmC-like"/>
    <property type="match status" value="1"/>
</dbReference>
<proteinExistence type="predicted"/>
<dbReference type="InterPro" id="IPR052707">
    <property type="entry name" value="OsmC_Ohr_Peroxiredoxin"/>
</dbReference>
<comment type="caution">
    <text evidence="1">The sequence shown here is derived from an EMBL/GenBank/DDBJ whole genome shotgun (WGS) entry which is preliminary data.</text>
</comment>
<name>A0A2A9EH39_9MICO</name>
<dbReference type="InterPro" id="IPR015946">
    <property type="entry name" value="KH_dom-like_a/b"/>
</dbReference>
<gene>
    <name evidence="1" type="ORF">ATJ97_0634</name>
</gene>
<dbReference type="RefSeq" id="WP_098482485.1">
    <property type="nucleotide sequence ID" value="NZ_PDJI01000004.1"/>
</dbReference>
<keyword evidence="2" id="KW-1185">Reference proteome</keyword>
<dbReference type="Proteomes" id="UP000222106">
    <property type="component" value="Unassembled WGS sequence"/>
</dbReference>
<dbReference type="GO" id="GO:0004601">
    <property type="term" value="F:peroxidase activity"/>
    <property type="evidence" value="ECO:0007669"/>
    <property type="project" value="InterPro"/>
</dbReference>
<dbReference type="NCBIfam" id="TIGR03562">
    <property type="entry name" value="osmo_induc_OsmC"/>
    <property type="match status" value="1"/>
</dbReference>
<sequence>MPNPLTSKATNTWKGNLFQGSGTTSLESSGLATFDVDWKARTEEHGGRTNPEELIAAAHSSCFSMAFSNELDSNGTPPTELRTTAEVTFVAGEGITGIKLTCEAQVEGISEADFQRIADAAKTGCPVSQALKATPIELTAKLV</sequence>
<dbReference type="InterPro" id="IPR019904">
    <property type="entry name" value="Peroxiredoxin_OsmC"/>
</dbReference>
<reference evidence="1 2" key="1">
    <citation type="submission" date="2017-10" db="EMBL/GenBank/DDBJ databases">
        <title>Sequencing the genomes of 1000 actinobacteria strains.</title>
        <authorList>
            <person name="Klenk H.-P."/>
        </authorList>
    </citation>
    <scope>NUCLEOTIDE SEQUENCE [LARGE SCALE GENOMIC DNA]</scope>
    <source>
        <strain evidence="1 2">DSM 21838</strain>
    </source>
</reference>
<dbReference type="InterPro" id="IPR036102">
    <property type="entry name" value="OsmC/Ohrsf"/>
</dbReference>
<dbReference type="OrthoDB" id="9807532at2"/>
<protein>
    <submittedName>
        <fullName evidence="1">Osmotically inducible protein OsmC</fullName>
    </submittedName>
</protein>
<dbReference type="EMBL" id="PDJI01000004">
    <property type="protein sequence ID" value="PFG38163.1"/>
    <property type="molecule type" value="Genomic_DNA"/>
</dbReference>